<keyword evidence="2" id="KW-1185">Reference proteome</keyword>
<dbReference type="Proteomes" id="UP001597183">
    <property type="component" value="Unassembled WGS sequence"/>
</dbReference>
<sequence length="159" mass="16997">MTGPARAVLRQPFRGDRPGVTLYVLCRPGAWIDGDFPDRHLPGVVTPGSFVMDGPGWEIRLWDLTFDEFPDGASWRSGLDEIYAWVFRSGGLVAWIGDGIGYAAPPNLFDATQMSNTVFEGRSRGGVRVGVLDLDAPVTYLDAAELAALRAASGGLAGA</sequence>
<organism evidence="1 2">
    <name type="scientific">Actinoplanes sichuanensis</name>
    <dbReference type="NCBI Taxonomy" id="512349"/>
    <lineage>
        <taxon>Bacteria</taxon>
        <taxon>Bacillati</taxon>
        <taxon>Actinomycetota</taxon>
        <taxon>Actinomycetes</taxon>
        <taxon>Micromonosporales</taxon>
        <taxon>Micromonosporaceae</taxon>
        <taxon>Actinoplanes</taxon>
    </lineage>
</organism>
<evidence type="ECO:0000313" key="2">
    <source>
        <dbReference type="Proteomes" id="UP001597183"/>
    </source>
</evidence>
<protein>
    <submittedName>
        <fullName evidence="1">Uncharacterized protein</fullName>
    </submittedName>
</protein>
<reference evidence="2" key="1">
    <citation type="journal article" date="2019" name="Int. J. Syst. Evol. Microbiol.">
        <title>The Global Catalogue of Microorganisms (GCM) 10K type strain sequencing project: providing services to taxonomists for standard genome sequencing and annotation.</title>
        <authorList>
            <consortium name="The Broad Institute Genomics Platform"/>
            <consortium name="The Broad Institute Genome Sequencing Center for Infectious Disease"/>
            <person name="Wu L."/>
            <person name="Ma J."/>
        </authorList>
    </citation>
    <scope>NUCLEOTIDE SEQUENCE [LARGE SCALE GENOMIC DNA]</scope>
    <source>
        <strain evidence="2">CCM 7526</strain>
    </source>
</reference>
<dbReference type="EMBL" id="JBHTMK010000060">
    <property type="protein sequence ID" value="MFD1372709.1"/>
    <property type="molecule type" value="Genomic_DNA"/>
</dbReference>
<dbReference type="RefSeq" id="WP_317795116.1">
    <property type="nucleotide sequence ID" value="NZ_AP028461.1"/>
</dbReference>
<evidence type="ECO:0000313" key="1">
    <source>
        <dbReference type="EMBL" id="MFD1372709.1"/>
    </source>
</evidence>
<proteinExistence type="predicted"/>
<accession>A0ABW4API8</accession>
<comment type="caution">
    <text evidence="1">The sequence shown here is derived from an EMBL/GenBank/DDBJ whole genome shotgun (WGS) entry which is preliminary data.</text>
</comment>
<gene>
    <name evidence="1" type="ORF">ACFQ5G_45920</name>
</gene>
<name>A0ABW4API8_9ACTN</name>